<dbReference type="SUPFAM" id="SSF46785">
    <property type="entry name" value="Winged helix' DNA-binding domain"/>
    <property type="match status" value="1"/>
</dbReference>
<evidence type="ECO:0000256" key="1">
    <source>
        <dbReference type="ARBA" id="ARBA00023015"/>
    </source>
</evidence>
<dbReference type="Pfam" id="PF00392">
    <property type="entry name" value="GntR"/>
    <property type="match status" value="1"/>
</dbReference>
<dbReference type="GO" id="GO:0003700">
    <property type="term" value="F:DNA-binding transcription factor activity"/>
    <property type="evidence" value="ECO:0007669"/>
    <property type="project" value="InterPro"/>
</dbReference>
<sequence>MGVVISNSSGTPIYEQIETQLRASILAGEIPVGQTLPSLRQFAADLRVSVITVTRAYNDLVAEGLVRSEHGRGFVVLDVDPETASALLQSRVDEVITELVIAARHARLSRTDIQTRLDQTWSTDD</sequence>
<organism evidence="5 6">
    <name type="scientific">Plantibacter flavus</name>
    <dbReference type="NCBI Taxonomy" id="150123"/>
    <lineage>
        <taxon>Bacteria</taxon>
        <taxon>Bacillati</taxon>
        <taxon>Actinomycetota</taxon>
        <taxon>Actinomycetes</taxon>
        <taxon>Micrococcales</taxon>
        <taxon>Microbacteriaceae</taxon>
        <taxon>Plantibacter</taxon>
    </lineage>
</organism>
<dbReference type="AlphaFoldDB" id="A0A3N2BYY3"/>
<feature type="domain" description="HTH gntR-type" evidence="4">
    <location>
        <begin position="11"/>
        <end position="79"/>
    </location>
</feature>
<dbReference type="InterPro" id="IPR000524">
    <property type="entry name" value="Tscrpt_reg_HTH_GntR"/>
</dbReference>
<comment type="caution">
    <text evidence="5">The sequence shown here is derived from an EMBL/GenBank/DDBJ whole genome shotgun (WGS) entry which is preliminary data.</text>
</comment>
<dbReference type="InterPro" id="IPR036390">
    <property type="entry name" value="WH_DNA-bd_sf"/>
</dbReference>
<name>A0A3N2BYY3_9MICO</name>
<evidence type="ECO:0000256" key="3">
    <source>
        <dbReference type="ARBA" id="ARBA00023163"/>
    </source>
</evidence>
<dbReference type="GO" id="GO:0003677">
    <property type="term" value="F:DNA binding"/>
    <property type="evidence" value="ECO:0007669"/>
    <property type="project" value="UniProtKB-KW"/>
</dbReference>
<dbReference type="SMART" id="SM00345">
    <property type="entry name" value="HTH_GNTR"/>
    <property type="match status" value="1"/>
</dbReference>
<protein>
    <submittedName>
        <fullName evidence="5">GntR family transcriptional regulator</fullName>
    </submittedName>
</protein>
<keyword evidence="3" id="KW-0804">Transcription</keyword>
<dbReference type="PANTHER" id="PTHR38445">
    <property type="entry name" value="HTH-TYPE TRANSCRIPTIONAL REPRESSOR YTRA"/>
    <property type="match status" value="1"/>
</dbReference>
<evidence type="ECO:0000259" key="4">
    <source>
        <dbReference type="PROSITE" id="PS50949"/>
    </source>
</evidence>
<keyword evidence="2" id="KW-0238">DNA-binding</keyword>
<evidence type="ECO:0000313" key="5">
    <source>
        <dbReference type="EMBL" id="ROR80469.1"/>
    </source>
</evidence>
<dbReference type="PANTHER" id="PTHR38445:SF7">
    <property type="entry name" value="GNTR-FAMILY TRANSCRIPTIONAL REGULATOR"/>
    <property type="match status" value="1"/>
</dbReference>
<gene>
    <name evidence="5" type="ORF">EDD42_0510</name>
</gene>
<dbReference type="PROSITE" id="PS50949">
    <property type="entry name" value="HTH_GNTR"/>
    <property type="match status" value="1"/>
</dbReference>
<dbReference type="InterPro" id="IPR036388">
    <property type="entry name" value="WH-like_DNA-bd_sf"/>
</dbReference>
<dbReference type="Gene3D" id="1.10.10.10">
    <property type="entry name" value="Winged helix-like DNA-binding domain superfamily/Winged helix DNA-binding domain"/>
    <property type="match status" value="1"/>
</dbReference>
<accession>A0A3N2BYY3</accession>
<proteinExistence type="predicted"/>
<reference evidence="5 6" key="1">
    <citation type="submission" date="2018-11" db="EMBL/GenBank/DDBJ databases">
        <title>Sequencing the genomes of 1000 actinobacteria strains.</title>
        <authorList>
            <person name="Klenk H.-P."/>
        </authorList>
    </citation>
    <scope>NUCLEOTIDE SEQUENCE [LARGE SCALE GENOMIC DNA]</scope>
    <source>
        <strain evidence="5 6">DSM 14012</strain>
    </source>
</reference>
<keyword evidence="1" id="KW-0805">Transcription regulation</keyword>
<dbReference type="RefSeq" id="WP_085512023.1">
    <property type="nucleotide sequence ID" value="NZ_FXAP01000003.1"/>
</dbReference>
<dbReference type="CDD" id="cd07377">
    <property type="entry name" value="WHTH_GntR"/>
    <property type="match status" value="1"/>
</dbReference>
<dbReference type="Proteomes" id="UP000266915">
    <property type="component" value="Unassembled WGS sequence"/>
</dbReference>
<dbReference type="EMBL" id="RKHL01000001">
    <property type="protein sequence ID" value="ROR80469.1"/>
    <property type="molecule type" value="Genomic_DNA"/>
</dbReference>
<evidence type="ECO:0000256" key="2">
    <source>
        <dbReference type="ARBA" id="ARBA00023125"/>
    </source>
</evidence>
<keyword evidence="6" id="KW-1185">Reference proteome</keyword>
<evidence type="ECO:0000313" key="6">
    <source>
        <dbReference type="Proteomes" id="UP000266915"/>
    </source>
</evidence>